<accession>A0A8J3CFZ4</accession>
<dbReference type="Proteomes" id="UP000614287">
    <property type="component" value="Unassembled WGS sequence"/>
</dbReference>
<name>A0A8J3CFZ4_9BURK</name>
<protein>
    <submittedName>
        <fullName evidence="1">Uncharacterized protein</fullName>
    </submittedName>
</protein>
<organism evidence="1 2">
    <name type="scientific">Formosimonas limnophila</name>
    <dbReference type="NCBI Taxonomy" id="1384487"/>
    <lineage>
        <taxon>Bacteria</taxon>
        <taxon>Pseudomonadati</taxon>
        <taxon>Pseudomonadota</taxon>
        <taxon>Betaproteobacteria</taxon>
        <taxon>Burkholderiales</taxon>
        <taxon>Burkholderiaceae</taxon>
        <taxon>Formosimonas</taxon>
    </lineage>
</organism>
<reference evidence="1" key="1">
    <citation type="journal article" date="2014" name="Int. J. Syst. Evol. Microbiol.">
        <title>Complete genome sequence of Corynebacterium casei LMG S-19264T (=DSM 44701T), isolated from a smear-ripened cheese.</title>
        <authorList>
            <consortium name="US DOE Joint Genome Institute (JGI-PGF)"/>
            <person name="Walter F."/>
            <person name="Albersmeier A."/>
            <person name="Kalinowski J."/>
            <person name="Ruckert C."/>
        </authorList>
    </citation>
    <scope>NUCLEOTIDE SEQUENCE</scope>
    <source>
        <strain evidence="1">KCTC 32501</strain>
    </source>
</reference>
<evidence type="ECO:0000313" key="1">
    <source>
        <dbReference type="EMBL" id="GHA66125.1"/>
    </source>
</evidence>
<proteinExistence type="predicted"/>
<keyword evidence="2" id="KW-1185">Reference proteome</keyword>
<comment type="caution">
    <text evidence="1">The sequence shown here is derived from an EMBL/GenBank/DDBJ whole genome shotgun (WGS) entry which is preliminary data.</text>
</comment>
<sequence length="76" mass="8538">MKQTKLSIVKAHMARNEWQEALRLAAKFPQLGDERNAVLSAHGAYTNPRFYAQIGKDIEQLKAAGRDALILRFGNV</sequence>
<gene>
    <name evidence="1" type="ORF">GCM10009007_03220</name>
</gene>
<reference evidence="1" key="2">
    <citation type="submission" date="2020-09" db="EMBL/GenBank/DDBJ databases">
        <authorList>
            <person name="Sun Q."/>
            <person name="Kim S."/>
        </authorList>
    </citation>
    <scope>NUCLEOTIDE SEQUENCE</scope>
    <source>
        <strain evidence="1">KCTC 32501</strain>
    </source>
</reference>
<dbReference type="AlphaFoldDB" id="A0A8J3CFZ4"/>
<dbReference type="EMBL" id="BMZG01000002">
    <property type="protein sequence ID" value="GHA66125.1"/>
    <property type="molecule type" value="Genomic_DNA"/>
</dbReference>
<evidence type="ECO:0000313" key="2">
    <source>
        <dbReference type="Proteomes" id="UP000614287"/>
    </source>
</evidence>
<dbReference type="RefSeq" id="WP_229809667.1">
    <property type="nucleotide sequence ID" value="NZ_BMZG01000002.1"/>
</dbReference>